<keyword evidence="1" id="KW-0732">Signal</keyword>
<feature type="chain" id="PRO_5003035338" evidence="1">
    <location>
        <begin position="38"/>
        <end position="401"/>
    </location>
</feature>
<evidence type="ECO:0000313" key="2">
    <source>
        <dbReference type="EMBL" id="ADB36894.1"/>
    </source>
</evidence>
<dbReference type="InterPro" id="IPR014756">
    <property type="entry name" value="Ig_E-set"/>
</dbReference>
<dbReference type="SUPFAM" id="SSF53474">
    <property type="entry name" value="alpha/beta-Hydrolases"/>
    <property type="match status" value="1"/>
</dbReference>
<dbReference type="EMBL" id="CP001769">
    <property type="protein sequence ID" value="ADB36894.1"/>
    <property type="molecule type" value="Genomic_DNA"/>
</dbReference>
<dbReference type="Gene3D" id="3.40.50.1820">
    <property type="entry name" value="alpha/beta hydrolase"/>
    <property type="match status" value="1"/>
</dbReference>
<name>D2QI06_SPILD</name>
<reference evidence="2 3" key="1">
    <citation type="journal article" date="2010" name="Stand. Genomic Sci.">
        <title>Complete genome sequence of Spirosoma linguale type strain (1).</title>
        <authorList>
            <person name="Lail K."/>
            <person name="Sikorski J."/>
            <person name="Saunders E."/>
            <person name="Lapidus A."/>
            <person name="Glavina Del Rio T."/>
            <person name="Copeland A."/>
            <person name="Tice H."/>
            <person name="Cheng J.-F."/>
            <person name="Lucas S."/>
            <person name="Nolan M."/>
            <person name="Bruce D."/>
            <person name="Goodwin L."/>
            <person name="Pitluck S."/>
            <person name="Ivanova N."/>
            <person name="Mavromatis K."/>
            <person name="Ovchinnikova G."/>
            <person name="Pati A."/>
            <person name="Chen A."/>
            <person name="Palaniappan K."/>
            <person name="Land M."/>
            <person name="Hauser L."/>
            <person name="Chang Y.-J."/>
            <person name="Jeffries C.D."/>
            <person name="Chain P."/>
            <person name="Brettin T."/>
            <person name="Detter J.C."/>
            <person name="Schuetze A."/>
            <person name="Rohde M."/>
            <person name="Tindall B.J."/>
            <person name="Goeker M."/>
            <person name="Bristow J."/>
            <person name="Eisen J.A."/>
            <person name="Markowitz V."/>
            <person name="Hugenholtz P."/>
            <person name="Kyrpides N.C."/>
            <person name="Klenk H.-P."/>
            <person name="Chen F."/>
        </authorList>
    </citation>
    <scope>NUCLEOTIDE SEQUENCE [LARGE SCALE GENOMIC DNA]</scope>
    <source>
        <strain evidence="3">ATCC 33905 / DSM 74 / LMG 10896 / Claus 1</strain>
    </source>
</reference>
<dbReference type="GO" id="GO:0016747">
    <property type="term" value="F:acyltransferase activity, transferring groups other than amino-acyl groups"/>
    <property type="evidence" value="ECO:0007669"/>
    <property type="project" value="TreeGrafter"/>
</dbReference>
<dbReference type="STRING" id="504472.Slin_0835"/>
<dbReference type="InterPro" id="IPR000801">
    <property type="entry name" value="Esterase-like"/>
</dbReference>
<dbReference type="PANTHER" id="PTHR48098">
    <property type="entry name" value="ENTEROCHELIN ESTERASE-RELATED"/>
    <property type="match status" value="1"/>
</dbReference>
<dbReference type="InterPro" id="IPR013783">
    <property type="entry name" value="Ig-like_fold"/>
</dbReference>
<dbReference type="InterPro" id="IPR050583">
    <property type="entry name" value="Mycobacterial_A85_antigen"/>
</dbReference>
<dbReference type="SUPFAM" id="SSF81296">
    <property type="entry name" value="E set domains"/>
    <property type="match status" value="1"/>
</dbReference>
<dbReference type="Gene3D" id="2.60.40.10">
    <property type="entry name" value="Immunoglobulins"/>
    <property type="match status" value="1"/>
</dbReference>
<dbReference type="InterPro" id="IPR029058">
    <property type="entry name" value="AB_hydrolase_fold"/>
</dbReference>
<dbReference type="HOGENOM" id="CLU_037618_2_1_10"/>
<gene>
    <name evidence="2" type="ordered locus">Slin_0835</name>
</gene>
<protein>
    <submittedName>
        <fullName evidence="2">Esterase</fullName>
    </submittedName>
</protein>
<dbReference type="eggNOG" id="COG2382">
    <property type="taxonomic scope" value="Bacteria"/>
</dbReference>
<feature type="signal peptide" evidence="1">
    <location>
        <begin position="1"/>
        <end position="37"/>
    </location>
</feature>
<evidence type="ECO:0000313" key="3">
    <source>
        <dbReference type="Proteomes" id="UP000002028"/>
    </source>
</evidence>
<dbReference type="PANTHER" id="PTHR48098:SF1">
    <property type="entry name" value="DIACYLGLYCEROL ACYLTRANSFERASE_MYCOLYLTRANSFERASE AG85A"/>
    <property type="match status" value="1"/>
</dbReference>
<dbReference type="Proteomes" id="UP000002028">
    <property type="component" value="Chromosome"/>
</dbReference>
<dbReference type="KEGG" id="sli:Slin_0835"/>
<dbReference type="CDD" id="cd11294">
    <property type="entry name" value="E_set_Esterase_like_N"/>
    <property type="match status" value="1"/>
</dbReference>
<evidence type="ECO:0000256" key="1">
    <source>
        <dbReference type="SAM" id="SignalP"/>
    </source>
</evidence>
<dbReference type="ESTHER" id="spild-d2qi06">
    <property type="family name" value="A85-Feruloyl-Esterase"/>
</dbReference>
<dbReference type="AlphaFoldDB" id="D2QI06"/>
<keyword evidence="3" id="KW-1185">Reference proteome</keyword>
<accession>D2QI06</accession>
<sequence>MKPERYPIVTLKSVNLTNMFTRTLTICFLLSALSLQAQNAARLVSPEVLPDQSVIFRLKSPTAKNVQVVGSWKADKPIPMTRIDSVTYEAKIGPLPTDIYEYRFNVDGTMTLDPGNGFVTTGGTVVESRVLIPGKLGNLLATQPVPHGNVTAVWYPSPTLGATRRMQVYTPPGYEEGKGTYPVLYLLHGAGGDEESWISRGRANYILDNLIAAKEAVPMIVVITNGNPDVVSSPLNRPLAESTKDASGPAGMASLKFEESLVNDVIPYIEKHYRVKADADHRALTGFSMGGYQTQNISNKYPNLFKYIGVMSMGLFSSYRNSQPNYDKEKHVAQLKALMAAKPRFYWVGIGKADFLYDSVTKLRGLYDEVGLPYTYRETPGAHTWNEWRLYLTELAPHYFK</sequence>
<proteinExistence type="predicted"/>
<organism evidence="2 3">
    <name type="scientific">Spirosoma linguale (strain ATCC 33905 / DSM 74 / LMG 10896 / Claus 1)</name>
    <dbReference type="NCBI Taxonomy" id="504472"/>
    <lineage>
        <taxon>Bacteria</taxon>
        <taxon>Pseudomonadati</taxon>
        <taxon>Bacteroidota</taxon>
        <taxon>Cytophagia</taxon>
        <taxon>Cytophagales</taxon>
        <taxon>Cytophagaceae</taxon>
        <taxon>Spirosoma</taxon>
    </lineage>
</organism>
<dbReference type="Pfam" id="PF00756">
    <property type="entry name" value="Esterase"/>
    <property type="match status" value="1"/>
</dbReference>